<dbReference type="EMBL" id="CP035810">
    <property type="protein sequence ID" value="QIN29435.1"/>
    <property type="molecule type" value="Genomic_DNA"/>
</dbReference>
<reference evidence="2 4" key="1">
    <citation type="submission" date="2017-09" db="EMBL/GenBank/DDBJ databases">
        <title>Bacterial strain isolated from the female urinary microbiota.</title>
        <authorList>
            <person name="Thomas-White K."/>
            <person name="Kumar N."/>
            <person name="Forster S."/>
            <person name="Putonti C."/>
            <person name="Lawley T."/>
            <person name="Wolfe A.J."/>
        </authorList>
    </citation>
    <scope>NUCLEOTIDE SEQUENCE [LARGE SCALE GENOMIC DNA]</scope>
    <source>
        <strain evidence="2 4">UMB0680</strain>
    </source>
</reference>
<name>A0A2N6PEF0_9MICO</name>
<organism evidence="2 4">
    <name type="scientific">Brevibacterium luteolum</name>
    <dbReference type="NCBI Taxonomy" id="199591"/>
    <lineage>
        <taxon>Bacteria</taxon>
        <taxon>Bacillati</taxon>
        <taxon>Actinomycetota</taxon>
        <taxon>Actinomycetes</taxon>
        <taxon>Micrococcales</taxon>
        <taxon>Brevibacteriaceae</taxon>
        <taxon>Brevibacterium</taxon>
    </lineage>
</organism>
<evidence type="ECO:0000256" key="1">
    <source>
        <dbReference type="SAM" id="MobiDB-lite"/>
    </source>
</evidence>
<proteinExistence type="predicted"/>
<feature type="compositionally biased region" description="Basic and acidic residues" evidence="1">
    <location>
        <begin position="89"/>
        <end position="122"/>
    </location>
</feature>
<dbReference type="AlphaFoldDB" id="A0A2N6PEF0"/>
<dbReference type="Proteomes" id="UP000235703">
    <property type="component" value="Unassembled WGS sequence"/>
</dbReference>
<evidence type="ECO:0000313" key="4">
    <source>
        <dbReference type="Proteomes" id="UP000235703"/>
    </source>
</evidence>
<protein>
    <submittedName>
        <fullName evidence="3">YtxH domain-containing protein</fullName>
    </submittedName>
</protein>
<evidence type="ECO:0000313" key="2">
    <source>
        <dbReference type="EMBL" id="PMB97064.1"/>
    </source>
</evidence>
<feature type="region of interest" description="Disordered" evidence="1">
    <location>
        <begin position="80"/>
        <end position="153"/>
    </location>
</feature>
<dbReference type="EMBL" id="PNFZ01000010">
    <property type="protein sequence ID" value="PMB97064.1"/>
    <property type="molecule type" value="Genomic_DNA"/>
</dbReference>
<evidence type="ECO:0000313" key="3">
    <source>
        <dbReference type="EMBL" id="QIN29435.1"/>
    </source>
</evidence>
<dbReference type="KEGG" id="blut:EW640_09185"/>
<sequence length="153" mass="16226">MKKRLTLLVGIGIGFVLGSRAGRQSYERLKTQVEEFWQNPRVQEGVQQATDTVKEKAPEVAEMVKDKAPEVAGKVQSAATSAAGAAQAKADDVKSNVQQKKAEKDAQKAADKASSQVEKDAKNAGAVEDPVVLNDAVADPSQDPLSEGGNPKR</sequence>
<accession>A0A2N6PEF0</accession>
<gene>
    <name evidence="2" type="ORF">CJ198_13165</name>
    <name evidence="3" type="ORF">EW640_09185</name>
</gene>
<reference evidence="3 5" key="2">
    <citation type="submission" date="2019-02" db="EMBL/GenBank/DDBJ databases">
        <title>Complete Genome Sequence and Methylome Analysis of Brevibacterium luteolum NEB1784.</title>
        <authorList>
            <person name="Fomenkov A."/>
            <person name="Roberts R.J."/>
        </authorList>
    </citation>
    <scope>NUCLEOTIDE SEQUENCE [LARGE SCALE GENOMIC DNA]</scope>
    <source>
        <strain evidence="3 5">NEB1784</strain>
    </source>
</reference>
<dbReference type="OrthoDB" id="5125216at2"/>
<keyword evidence="4" id="KW-1185">Reference proteome</keyword>
<evidence type="ECO:0000313" key="5">
    <source>
        <dbReference type="Proteomes" id="UP000501518"/>
    </source>
</evidence>
<dbReference type="Proteomes" id="UP000501518">
    <property type="component" value="Chromosome"/>
</dbReference>
<dbReference type="RefSeq" id="WP_102163069.1">
    <property type="nucleotide sequence ID" value="NZ_CP035810.1"/>
</dbReference>
<dbReference type="Gene3D" id="1.10.287.700">
    <property type="entry name" value="Helix hairpin bin"/>
    <property type="match status" value="1"/>
</dbReference>